<feature type="domain" description="DUF397" evidence="1">
    <location>
        <begin position="7"/>
        <end position="35"/>
    </location>
</feature>
<gene>
    <name evidence="2" type="ORF">HNQ79_002031</name>
</gene>
<dbReference type="Pfam" id="PF04149">
    <property type="entry name" value="DUF397"/>
    <property type="match status" value="1"/>
</dbReference>
<comment type="caution">
    <text evidence="2">The sequence shown here is derived from an EMBL/GenBank/DDBJ whole genome shotgun (WGS) entry which is preliminary data.</text>
</comment>
<sequence>MACTLADGRAVRDSKRPTGPALTFPAEAWHAFVATL</sequence>
<reference evidence="2 3" key="1">
    <citation type="submission" date="2020-08" db="EMBL/GenBank/DDBJ databases">
        <title>Genomic Encyclopedia of Type Strains, Phase IV (KMG-IV): sequencing the most valuable type-strain genomes for metagenomic binning, comparative biology and taxonomic classification.</title>
        <authorList>
            <person name="Goeker M."/>
        </authorList>
    </citation>
    <scope>NUCLEOTIDE SEQUENCE [LARGE SCALE GENOMIC DNA]</scope>
    <source>
        <strain evidence="2 3">DSM 40141</strain>
    </source>
</reference>
<dbReference type="Proteomes" id="UP000540423">
    <property type="component" value="Unassembled WGS sequence"/>
</dbReference>
<dbReference type="EMBL" id="JACHEM010000004">
    <property type="protein sequence ID" value="MBB6435574.1"/>
    <property type="molecule type" value="Genomic_DNA"/>
</dbReference>
<evidence type="ECO:0000259" key="1">
    <source>
        <dbReference type="Pfam" id="PF04149"/>
    </source>
</evidence>
<keyword evidence="3" id="KW-1185">Reference proteome</keyword>
<organism evidence="2 3">
    <name type="scientific">Streptomyces candidus</name>
    <dbReference type="NCBI Taxonomy" id="67283"/>
    <lineage>
        <taxon>Bacteria</taxon>
        <taxon>Bacillati</taxon>
        <taxon>Actinomycetota</taxon>
        <taxon>Actinomycetes</taxon>
        <taxon>Kitasatosporales</taxon>
        <taxon>Streptomycetaceae</taxon>
        <taxon>Streptomyces</taxon>
    </lineage>
</organism>
<proteinExistence type="predicted"/>
<dbReference type="InterPro" id="IPR007278">
    <property type="entry name" value="DUF397"/>
</dbReference>
<name>A0A7X0HFJ7_9ACTN</name>
<protein>
    <recommendedName>
        <fullName evidence="1">DUF397 domain-containing protein</fullName>
    </recommendedName>
</protein>
<evidence type="ECO:0000313" key="2">
    <source>
        <dbReference type="EMBL" id="MBB6435574.1"/>
    </source>
</evidence>
<evidence type="ECO:0000313" key="3">
    <source>
        <dbReference type="Proteomes" id="UP000540423"/>
    </source>
</evidence>
<accession>A0A7X0HFJ7</accession>
<dbReference type="AlphaFoldDB" id="A0A7X0HFJ7"/>